<dbReference type="InterPro" id="IPR020596">
    <property type="entry name" value="rRNA_Ade_Mease_Trfase_CS"/>
</dbReference>
<evidence type="ECO:0000313" key="6">
    <source>
        <dbReference type="EMBL" id="KJV10403.1"/>
    </source>
</evidence>
<dbReference type="GO" id="GO:0000179">
    <property type="term" value="F:rRNA (adenine-N6,N6-)-dimethyltransferase activity"/>
    <property type="evidence" value="ECO:0007669"/>
    <property type="project" value="InterPro"/>
</dbReference>
<dbReference type="InterPro" id="IPR041698">
    <property type="entry name" value="Methyltransf_25"/>
</dbReference>
<organism evidence="6 7">
    <name type="scientific">Elstera litoralis</name>
    <dbReference type="NCBI Taxonomy" id="552518"/>
    <lineage>
        <taxon>Bacteria</taxon>
        <taxon>Pseudomonadati</taxon>
        <taxon>Pseudomonadota</taxon>
        <taxon>Alphaproteobacteria</taxon>
        <taxon>Rhodospirillales</taxon>
        <taxon>Rhodospirillaceae</taxon>
        <taxon>Elstera</taxon>
    </lineage>
</organism>
<evidence type="ECO:0000313" key="7">
    <source>
        <dbReference type="Proteomes" id="UP000033774"/>
    </source>
</evidence>
<keyword evidence="2" id="KW-0808">Transferase</keyword>
<dbReference type="EMBL" id="LAJY01000100">
    <property type="protein sequence ID" value="KJV10403.1"/>
    <property type="molecule type" value="Genomic_DNA"/>
</dbReference>
<comment type="caution">
    <text evidence="6">The sequence shown here is derived from an EMBL/GenBank/DDBJ whole genome shotgun (WGS) entry which is preliminary data.</text>
</comment>
<dbReference type="GO" id="GO:0003723">
    <property type="term" value="F:RNA binding"/>
    <property type="evidence" value="ECO:0007669"/>
    <property type="project" value="UniProtKB-KW"/>
</dbReference>
<keyword evidence="1" id="KW-0489">Methyltransferase</keyword>
<dbReference type="PANTHER" id="PTHR11727">
    <property type="entry name" value="DIMETHYLADENOSINE TRANSFERASE"/>
    <property type="match status" value="1"/>
</dbReference>
<evidence type="ECO:0000256" key="3">
    <source>
        <dbReference type="ARBA" id="ARBA00022691"/>
    </source>
</evidence>
<dbReference type="SUPFAM" id="SSF53335">
    <property type="entry name" value="S-adenosyl-L-methionine-dependent methyltransferases"/>
    <property type="match status" value="1"/>
</dbReference>
<dbReference type="PANTHER" id="PTHR11727:SF7">
    <property type="entry name" value="DIMETHYLADENOSINE TRANSFERASE-RELATED"/>
    <property type="match status" value="1"/>
</dbReference>
<evidence type="ECO:0000259" key="5">
    <source>
        <dbReference type="SMART" id="SM00650"/>
    </source>
</evidence>
<dbReference type="OrthoDB" id="9805585at2"/>
<evidence type="ECO:0000256" key="4">
    <source>
        <dbReference type="ARBA" id="ARBA00022884"/>
    </source>
</evidence>
<proteinExistence type="predicted"/>
<gene>
    <name evidence="6" type="ORF">VZ95_05185</name>
</gene>
<dbReference type="AlphaFoldDB" id="A0A0F3IV19"/>
<dbReference type="InterPro" id="IPR020598">
    <property type="entry name" value="rRNA_Ade_methylase_Trfase_N"/>
</dbReference>
<accession>A0A0F3IV19</accession>
<dbReference type="Proteomes" id="UP000033774">
    <property type="component" value="Unassembled WGS sequence"/>
</dbReference>
<dbReference type="SMART" id="SM00650">
    <property type="entry name" value="rADc"/>
    <property type="match status" value="1"/>
</dbReference>
<evidence type="ECO:0000256" key="1">
    <source>
        <dbReference type="ARBA" id="ARBA00022603"/>
    </source>
</evidence>
<dbReference type="InterPro" id="IPR001737">
    <property type="entry name" value="KsgA/Erm"/>
</dbReference>
<protein>
    <recommendedName>
        <fullName evidence="5">Ribosomal RNA adenine methylase transferase N-terminal domain-containing protein</fullName>
    </recommendedName>
</protein>
<name>A0A0F3IV19_9PROT</name>
<keyword evidence="4" id="KW-0694">RNA-binding</keyword>
<sequence>MRSAHGIFVFLRSMMDNPTRIGAVLPSSSALARMMAKQIRLSPGEAIVEIGAGTGVVTAALLEAGVPRDALYVVELDPRLADYLRKRFPGVEILQGDAATLTDLLPAHRIGRIASVVSSLPIRPMPKSVQKSIVEAAFAVLKPKGSFIQYTYPPFSPLRDPSLNIEGTRLGRIWFNVPPAAVWRFQKKA</sequence>
<keyword evidence="7" id="KW-1185">Reference proteome</keyword>
<dbReference type="CDD" id="cd02440">
    <property type="entry name" value="AdoMet_MTases"/>
    <property type="match status" value="1"/>
</dbReference>
<evidence type="ECO:0000256" key="2">
    <source>
        <dbReference type="ARBA" id="ARBA00022679"/>
    </source>
</evidence>
<dbReference type="RefSeq" id="WP_045774918.1">
    <property type="nucleotide sequence ID" value="NZ_LAJY01000100.1"/>
</dbReference>
<dbReference type="Pfam" id="PF13649">
    <property type="entry name" value="Methyltransf_25"/>
    <property type="match status" value="1"/>
</dbReference>
<reference evidence="6 7" key="1">
    <citation type="submission" date="2015-03" db="EMBL/GenBank/DDBJ databases">
        <title>Draft genome sequence of Elstera litoralis.</title>
        <authorList>
            <person name="Rahalkar M.C."/>
            <person name="Dhakephalkar P.K."/>
            <person name="Pore S.D."/>
            <person name="Arora P."/>
            <person name="Kapse N.G."/>
            <person name="Pandit P.S."/>
        </authorList>
    </citation>
    <scope>NUCLEOTIDE SEQUENCE [LARGE SCALE GENOMIC DNA]</scope>
    <source>
        <strain evidence="6 7">Dia-1</strain>
    </source>
</reference>
<keyword evidence="3" id="KW-0949">S-adenosyl-L-methionine</keyword>
<dbReference type="PROSITE" id="PS01131">
    <property type="entry name" value="RRNA_A_DIMETH"/>
    <property type="match status" value="1"/>
</dbReference>
<feature type="domain" description="Ribosomal RNA adenine methylase transferase N-terminal" evidence="5">
    <location>
        <begin position="31"/>
        <end position="145"/>
    </location>
</feature>
<dbReference type="Gene3D" id="3.40.50.150">
    <property type="entry name" value="Vaccinia Virus protein VP39"/>
    <property type="match status" value="1"/>
</dbReference>
<dbReference type="InterPro" id="IPR029063">
    <property type="entry name" value="SAM-dependent_MTases_sf"/>
</dbReference>